<keyword evidence="5" id="KW-1185">Reference proteome</keyword>
<evidence type="ECO:0000313" key="5">
    <source>
        <dbReference type="Proteomes" id="UP000541558"/>
    </source>
</evidence>
<organism evidence="4 5">
    <name type="scientific">Ephemerocybe angulata</name>
    <dbReference type="NCBI Taxonomy" id="980116"/>
    <lineage>
        <taxon>Eukaryota</taxon>
        <taxon>Fungi</taxon>
        <taxon>Dikarya</taxon>
        <taxon>Basidiomycota</taxon>
        <taxon>Agaricomycotina</taxon>
        <taxon>Agaricomycetes</taxon>
        <taxon>Agaricomycetidae</taxon>
        <taxon>Agaricales</taxon>
        <taxon>Agaricineae</taxon>
        <taxon>Psathyrellaceae</taxon>
        <taxon>Ephemerocybe</taxon>
    </lineage>
</organism>
<dbReference type="Pfam" id="PF06911">
    <property type="entry name" value="Senescence"/>
    <property type="match status" value="1"/>
</dbReference>
<feature type="region of interest" description="Disordered" evidence="1">
    <location>
        <begin position="125"/>
        <end position="160"/>
    </location>
</feature>
<protein>
    <recommendedName>
        <fullName evidence="3">Senescence domain-containing protein</fullName>
    </recommendedName>
</protein>
<evidence type="ECO:0000256" key="1">
    <source>
        <dbReference type="SAM" id="MobiDB-lite"/>
    </source>
</evidence>
<feature type="domain" description="Senescence" evidence="3">
    <location>
        <begin position="236"/>
        <end position="497"/>
    </location>
</feature>
<dbReference type="AlphaFoldDB" id="A0A8H5BJW2"/>
<dbReference type="OrthoDB" id="20821at2759"/>
<feature type="region of interest" description="Disordered" evidence="1">
    <location>
        <begin position="273"/>
        <end position="304"/>
    </location>
</feature>
<proteinExistence type="predicted"/>
<name>A0A8H5BJW2_9AGAR</name>
<keyword evidence="2" id="KW-0732">Signal</keyword>
<dbReference type="Proteomes" id="UP000541558">
    <property type="component" value="Unassembled WGS sequence"/>
</dbReference>
<feature type="compositionally biased region" description="Low complexity" evidence="1">
    <location>
        <begin position="394"/>
        <end position="408"/>
    </location>
</feature>
<feature type="compositionally biased region" description="Low complexity" evidence="1">
    <location>
        <begin position="510"/>
        <end position="532"/>
    </location>
</feature>
<comment type="caution">
    <text evidence="4">The sequence shown here is derived from an EMBL/GenBank/DDBJ whole genome shotgun (WGS) entry which is preliminary data.</text>
</comment>
<feature type="compositionally biased region" description="Low complexity" evidence="1">
    <location>
        <begin position="273"/>
        <end position="294"/>
    </location>
</feature>
<feature type="compositionally biased region" description="Polar residues" evidence="1">
    <location>
        <begin position="128"/>
        <end position="140"/>
    </location>
</feature>
<feature type="region of interest" description="Disordered" evidence="1">
    <location>
        <begin position="504"/>
        <end position="532"/>
    </location>
</feature>
<evidence type="ECO:0000313" key="4">
    <source>
        <dbReference type="EMBL" id="KAF5324474.1"/>
    </source>
</evidence>
<feature type="compositionally biased region" description="Low complexity" evidence="1">
    <location>
        <begin position="357"/>
        <end position="380"/>
    </location>
</feature>
<feature type="signal peptide" evidence="2">
    <location>
        <begin position="1"/>
        <end position="21"/>
    </location>
</feature>
<feature type="region of interest" description="Disordered" evidence="1">
    <location>
        <begin position="354"/>
        <end position="420"/>
    </location>
</feature>
<gene>
    <name evidence="4" type="ORF">D9611_004520</name>
</gene>
<evidence type="ECO:0000256" key="2">
    <source>
        <dbReference type="SAM" id="SignalP"/>
    </source>
</evidence>
<feature type="chain" id="PRO_5034801131" description="Senescence domain-containing protein" evidence="2">
    <location>
        <begin position="22"/>
        <end position="532"/>
    </location>
</feature>
<feature type="compositionally biased region" description="Low complexity" evidence="1">
    <location>
        <begin position="147"/>
        <end position="158"/>
    </location>
</feature>
<sequence>MSVSPEAFALLVLSDATLSTGAMLESGYLALECVTITHPGGHSSTDRDVYLVLRLNTTETPLDPDRVVQRSDSPGYRNYTFRGTPNDPAELTLSFKLPANGTNPTYFEDLDTFEGIIGQYHGEVRGATTGQSTPSLSPSYPQEKAATKGSKITIGGTTQNDQDLRGHLVMVDEKTGEVVGQVEDRFRIQEDPTMHTRGHENDPVVIEVSEEAQSNEESDANAMAAFARIVPPEEANWITNSASVVSSAISLTTNLVVTTITAASNFYVNHSKPSPHHSAAATPAGEQPPTLGKGPAPPLPPRPRALVFLTSETTKKNLNKVHAVSGEAVKVSAKTVGFIDGLIRKAMGAKPKRERPAFFGPAAGQAPSSGAASPSYAQYQPGEKSAGLNPPAYGSRPGTPSGSGSASAAPPPLPPRKPLTNKDRILISADLILSTIDHSTRQLLDASTQQVGKVMHHKYGAEAAESSMLMANTARNVGLVYVDARGIGRRALLKRAGRQFVKARFSSRDPGATGQGPTPAAPASGANTPLHK</sequence>
<dbReference type="EMBL" id="JAACJK010000164">
    <property type="protein sequence ID" value="KAF5324474.1"/>
    <property type="molecule type" value="Genomic_DNA"/>
</dbReference>
<dbReference type="InterPro" id="IPR009686">
    <property type="entry name" value="Senescence/spartin_C"/>
</dbReference>
<accession>A0A8H5BJW2</accession>
<evidence type="ECO:0000259" key="3">
    <source>
        <dbReference type="Pfam" id="PF06911"/>
    </source>
</evidence>
<reference evidence="4 5" key="1">
    <citation type="journal article" date="2020" name="ISME J.">
        <title>Uncovering the hidden diversity of litter-decomposition mechanisms in mushroom-forming fungi.</title>
        <authorList>
            <person name="Floudas D."/>
            <person name="Bentzer J."/>
            <person name="Ahren D."/>
            <person name="Johansson T."/>
            <person name="Persson P."/>
            <person name="Tunlid A."/>
        </authorList>
    </citation>
    <scope>NUCLEOTIDE SEQUENCE [LARGE SCALE GENOMIC DNA]</scope>
    <source>
        <strain evidence="4 5">CBS 175.51</strain>
    </source>
</reference>